<dbReference type="InterPro" id="IPR013783">
    <property type="entry name" value="Ig-like_fold"/>
</dbReference>
<dbReference type="Proteomes" id="UP000232638">
    <property type="component" value="Plasmid pTs417"/>
</dbReference>
<keyword evidence="4" id="KW-1185">Reference proteome</keyword>
<dbReference type="Pfam" id="PF17957">
    <property type="entry name" value="Big_7"/>
    <property type="match status" value="1"/>
</dbReference>
<dbReference type="PANTHER" id="PTHR31513">
    <property type="entry name" value="EPHRIN TYPE-B RECEPTOR"/>
    <property type="match status" value="1"/>
</dbReference>
<evidence type="ECO:0000313" key="3">
    <source>
        <dbReference type="EMBL" id="AUB85102.1"/>
    </source>
</evidence>
<dbReference type="SMART" id="SM00635">
    <property type="entry name" value="BID_2"/>
    <property type="match status" value="2"/>
</dbReference>
<dbReference type="InterPro" id="IPR008964">
    <property type="entry name" value="Invasin/intimin_cell_adhesion"/>
</dbReference>
<dbReference type="Pfam" id="PF13205">
    <property type="entry name" value="Big_5"/>
    <property type="match status" value="1"/>
</dbReference>
<dbReference type="PANTHER" id="PTHR31513:SF2">
    <property type="entry name" value="MRAZ"/>
    <property type="match status" value="1"/>
</dbReference>
<evidence type="ECO:0000259" key="2">
    <source>
        <dbReference type="SMART" id="SM00635"/>
    </source>
</evidence>
<sequence>MPMNAGVPVMSWSWSAPRRALLCWLLLWLLPLAPALAAVQVEVVGPGGRATQTLPDAGGGFDLNLPLTRNAVNNVRVSAVDANGNRAEQSVAITQVSLESVVVSRITSERLAPRQIEALVADGVIALDDPANYNVSVFDIVLTIGNRPVPVSVPIASRIAVPEEIGVETYAIPGGRGDGGGRPNIQDTQIIVFQQSVTVPGQPDISLPGIIVIEGRIKSLKEFFSVRLLLMNTSGIFTLSDVSARIAFPTAGLTSMLPADGVAVFGAILPGNVAEPGQSEREFVVRGDEIGVRPVRVEFGGALTGPGIPEDAPIPFSGSAETSVEVRGPPTLDVQVVHPDRVTAGVPYDLEVKITNTDDIPALYASLDLDMGFDAHLLRCIIDTGGTPACTEIEGADLRNLGHLLPGETATEVFRVLPLKSGEITTCMALADQNLSLRVVVGSLGCLVGEFPSDRVPTDGTPAVSVLPAPNMTGVGVESPVVAFFSEAMNAASLSTGEAGSFNVFDSSGGRLLGLLRLDTLNGKTVVVWGPVIGTLAPNAEYTVVITTAVTDQDGFAMTQEWSSRFTTTGSGDNDLTPPELTLSVAPPVDPNRVIPGQVVQLNAYATDQGSRVARVEARIKDLGVAGALYRLIDQRSVFAGDAPPFLFAIDSAGLTAGHDYQLLVTAYDGAGNSRDATLALLVAPSATPPTISLPVPPTQTLRQGLSLDLTPTAVSAGVRQVAFFLDGATTPFKTVNIAPFQAILSTLGLGLGDHEVRAVAQDGLGQTGEALYPFALAANTDPPTLSFTGVTAGQQVIPGEPLTVTIAVTDPSGIAQTQVYLDAPSLPQPLTVAGTAVRIATAGLSPGAHRLYLVATNGVGVSNDPAAAGSYLEFIVVALPTGAAPAAPTLEAPQPTAANQVRIAGQSVAGARVTLTNLNTGFSTQVAADGSGHFSTLIDAAAGDRIQAQAFDLASSPTPSAPTQVTVPALPTLVSIAVAPVNLSFTSAGAVADLTVTGQYDNGASADLTATAGFASTAPTVATVTTAGRVAAVGSGTAEIVVTAGGREARVPVTVSIVTLQSLQVTPTPIALSFLGETSQLAVTGRYSNGSTQTLTAQASFSSADAAVASVTAGGRITAVGNGATLVYVTAGGLPAVAVPVAVNSTLDTSPTVAILTPATGGQVEPGAVIGVTVRAQDAVGGVTGITVTASGAVTDSRQIVVSPAANDAVRSLSFTVPGNVAIGGTLRLEAAATDTAGHSAPVAVVTLTVVDQTAPTVSITAPAPQTPYNFGDHILVQVTAADAVGVASIRVATTGALTLADQVQVQPAATPASAAFTLTVPPGTPGTELRLLAFASDAAGNEGAAIPVDVILTGADITPPATLATAAASPGTGVVTQVSYQVTDGLTDLAHVELWFRRNGLGTFNRYTGADGTGNGEFPSPGGATGTIAFDATRMGGDGSYEFATVGVDLAGNREPLPADVQGAPMGDSGATATFATGASVLLITSNTEIADAAFDGRNVRVQGATLTLVGDRTFHNVELLNGAVLTHRETTQTEAFGLHVQVWTLSIDATSRLDVVGRGYLGGDRAGLGGTAHTVGFLPGAQSGNGGSYGGLGGHYSGSGSAVSNPVNGNLVNPVDLGSGGGAWGGAGGDGGGRVLLSAINLAVDGAVRVDGGLSSGSASGEGSGGSINLAARTLSGKGTITANGGGTGGANHTGGGGGRVAIRSLDISTLNLAGITAKGGDGYYGDGADGTVYLLAEGQAGGELVLNGQGANSPFTDLIMPPGQTFDAITLQNGARVIVQEPIKLAQTLRLRDNSLLTSPTANEAGLQIEARRVIVESGSAIDVTGRGYLGGDKAGLGGTAHTLGFLAGAESGNGGSHGGLGGHYGGAGGNTTNPVYGDPRRPDRLGSGGGAWGGAGGDGGGSLRIIASEAVIVEGAIRADGGLSSGSASGEGAGGSVWITTSRLAGGGSISANGGGTGGANHTGGGGGRVAIYADYVDGSDAFAGLRAISAWRGRGYYDNTGGSARGSAGTVYLKIGGVEDLIIDDNESTTTAATGTPLPLMGPGLTRAVTADTLTTDGVLPLFPDVLVGLRLNPDLNQAECFTILANDTGSIRVATPNEHGVRFADVAAVGKGYAGDYRYTNLRLRRGGYLEMGDRLTVTDTLRIDEYGLLTHPQTTATYEAVLDLEVGTLEIDATGRIDVTGHGYLGGDRAGLGGTAHTLDLTAGAQSGNGGSYGGLGGHYSGAGGNAANPLYGSLTDPQDLGSGGGSWGGAGGDGGGRVFITAAAIHNAGAIHADGGLSSGSASGEGSGGTVNIRTGTLTGNGLITTNGGTTGGGNHTGGGGGRIAIRYSGTLSLPQVNIQSRGGDGYFGDGGHGTLYLKGAGQTYGDLTIDGLGLVQPTDTVTIPGGLTFDNIVLRNGARVVADAGLRVLGTLSIGANSTLTHSGGLEAGLQIQAARVVVESGGAIDVTGRGYLGGNKSGLGETAHTLGFAAGAQRGHGGSHGGLGASYSGASGNASPVYGDPARPNRLGSGGGAWGGVGGDGGGYVRIQASESVIVEGAIRADGSLSSSSASGEGAGGSVWITTAHLAGAGSISANGGTTNGGNHVGGGGGRVAIDADAVDGTDAFAGLRAISAWRGRGYYDNTRGGAGTVYLKIGGVDELIIDDNDTGVSSPMGTPFSLMGPGVTTAVTADSLTTDGEIPLLTNALVGLRINPDLEQVESFTILANTGTEIVVETPNENGVDFMDVAAVGKGYVGDYRYTNLTLRGAGHLDLGDRLTVTDTLRITEHGLMTHPETTTTYAAMLDIEAGTLTIDATGRIDVTGRGYLGGNKGGLGETAYTLDFTAGAQRGNGGSYGGIGGHYSGADGVTNLVYGSPTDPADLGSGGGAWGGTGGDGGGRVFITAGAIENDGEIHADGSLSTGSASGEGSGGTVNIRTGDLTGSGLITASGGTTGGGSHVGGGGGRIGIRYSGTLSLPGGNIQTRGGDGAYGDGTAGTVHLEVVAP</sequence>
<accession>A0A2K8UHV3</accession>
<name>A0A2K8UHV3_9GAMM</name>
<feature type="domain" description="BIG2" evidence="2">
    <location>
        <begin position="1060"/>
        <end position="1142"/>
    </location>
</feature>
<keyword evidence="3" id="KW-0614">Plasmid</keyword>
<evidence type="ECO:0000256" key="1">
    <source>
        <dbReference type="ARBA" id="ARBA00022729"/>
    </source>
</evidence>
<evidence type="ECO:0000313" key="4">
    <source>
        <dbReference type="Proteomes" id="UP000232638"/>
    </source>
</evidence>
<geneLocation type="plasmid" evidence="4">
    <name>pts417</name>
</geneLocation>
<dbReference type="Gene3D" id="2.60.40.1080">
    <property type="match status" value="2"/>
</dbReference>
<proteinExistence type="predicted"/>
<dbReference type="InterPro" id="IPR003343">
    <property type="entry name" value="Big_2"/>
</dbReference>
<dbReference type="InterPro" id="IPR032812">
    <property type="entry name" value="SbsA_Ig"/>
</dbReference>
<dbReference type="Gene3D" id="2.60.40.10">
    <property type="entry name" value="Immunoglobulins"/>
    <property type="match status" value="4"/>
</dbReference>
<dbReference type="SUPFAM" id="SSF49373">
    <property type="entry name" value="Invasin/intimin cell-adhesion fragments"/>
    <property type="match status" value="1"/>
</dbReference>
<organism evidence="3 4">
    <name type="scientific">Candidatus Thiodictyon syntrophicum</name>
    <dbReference type="NCBI Taxonomy" id="1166950"/>
    <lineage>
        <taxon>Bacteria</taxon>
        <taxon>Pseudomonadati</taxon>
        <taxon>Pseudomonadota</taxon>
        <taxon>Gammaproteobacteria</taxon>
        <taxon>Chromatiales</taxon>
        <taxon>Chromatiaceae</taxon>
        <taxon>Thiodictyon</taxon>
    </lineage>
</organism>
<reference evidence="3 4" key="1">
    <citation type="submission" date="2017-03" db="EMBL/GenBank/DDBJ databases">
        <title>Complete genome sequence of Candidatus 'Thiodictyon syntrophicum' sp. nov. strain Cad16T, a photolithoautotroph purple sulfur bacterium isolated from an alpine meromictic lake.</title>
        <authorList>
            <person name="Luedin S.M."/>
            <person name="Pothier J.F."/>
            <person name="Danza F."/>
            <person name="Storelli N."/>
            <person name="Wittwer M."/>
            <person name="Tonolla M."/>
        </authorList>
    </citation>
    <scope>NUCLEOTIDE SEQUENCE [LARGE SCALE GENOMIC DNA]</scope>
    <source>
        <strain evidence="3 4">Cad16T</strain>
        <plasmid evidence="4">Plasmid pts417</plasmid>
    </source>
</reference>
<protein>
    <recommendedName>
        <fullName evidence="2">BIG2 domain-containing protein</fullName>
    </recommendedName>
</protein>
<feature type="domain" description="BIG2" evidence="2">
    <location>
        <begin position="973"/>
        <end position="1055"/>
    </location>
</feature>
<gene>
    <name evidence="3" type="ORF">THSYN_29675</name>
</gene>
<dbReference type="KEGG" id="tsy:THSYN_29675"/>
<keyword evidence="1" id="KW-0732">Signal</keyword>
<dbReference type="EMBL" id="CP020371">
    <property type="protein sequence ID" value="AUB85102.1"/>
    <property type="molecule type" value="Genomic_DNA"/>
</dbReference>